<proteinExistence type="inferred from homology"/>
<protein>
    <recommendedName>
        <fullName evidence="2">glutamine--tRNA ligase</fullName>
        <ecNumber evidence="2">6.1.1.18</ecNumber>
    </recommendedName>
</protein>
<evidence type="ECO:0000256" key="10">
    <source>
        <dbReference type="SAM" id="MobiDB-lite"/>
    </source>
</evidence>
<gene>
    <name evidence="14" type="primary">qrs1</name>
    <name evidence="14" type="ORF">CFO_g2098</name>
</gene>
<evidence type="ECO:0000256" key="9">
    <source>
        <dbReference type="RuleBase" id="RU363037"/>
    </source>
</evidence>
<feature type="domain" description="tRNA synthetases class I (E and Q) anti-codon binding" evidence="13">
    <location>
        <begin position="542"/>
        <end position="599"/>
    </location>
</feature>
<dbReference type="Pfam" id="PF20974">
    <property type="entry name" value="tRNA-synt_1c_C2"/>
    <property type="match status" value="1"/>
</dbReference>
<sequence>MSESPAPPPATAAEATSTASPLAEVTASVAKLVLDEETGEMVSKNELKKRMQKRSKKAAAAQHKAKAAAEKKPEGAKANKPAKKEATEAESPLDPDAMFKQGFLADVFNIRPMKPVITRFPPEPNGYLHLGHAKAIAINFGFARYHGGKTILRFDDTNPDAEEEKYFTAIKEMIAWLGFQPAAITHSSDNFQKLYDLAEKLIDLGKAYVCHCDAAAIKIQRGGENGSIPRTRCEHAETDKAVNLAKFRDMRDGKYAPQTAVLRMKQDIVNNNPQMWDLAAYRIPKNQTHHVRTGDKWKIYPTYDFTHGLCDSFENITHSLCTTEFVLSRESYEWLNTSLGVYEPMQREYGRLNVAGTVMSKRALRTLVEQGYVRGWDDPRLYTLIAIRRRGIPPGAILSFINELGVTTAKSVIQIARFEQAVRKYLETTVPRLMLVLDPVPLVIEDIGDLENTELELPFSPKDPKMGSHKVTLSKTLYIDRSDFREEDSKGYFRLAPNKSVGLLQLPFPVKAVSYSKDEATGKVTEIRAVFDRDGKKPKTYIQWVGAGARPAEVRIYKQLFKSDDPMTLKEGYLSDINPDSETIWPAALVESGIADIKQRAPWPATEGEQKKASAEGVTAPAPETVRFQGMRVAYFAMDPDSTEEKLVLNQIVSLKEDSGK</sequence>
<keyword evidence="3 9" id="KW-0436">Ligase</keyword>
<dbReference type="InterPro" id="IPR014729">
    <property type="entry name" value="Rossmann-like_a/b/a_fold"/>
</dbReference>
<organism evidence="14 15">
    <name type="scientific">Ceratocystis fimbriata f. sp. platani</name>
    <dbReference type="NCBI Taxonomy" id="88771"/>
    <lineage>
        <taxon>Eukaryota</taxon>
        <taxon>Fungi</taxon>
        <taxon>Dikarya</taxon>
        <taxon>Ascomycota</taxon>
        <taxon>Pezizomycotina</taxon>
        <taxon>Sordariomycetes</taxon>
        <taxon>Hypocreomycetidae</taxon>
        <taxon>Microascales</taxon>
        <taxon>Ceratocystidaceae</taxon>
        <taxon>Ceratocystis</taxon>
    </lineage>
</organism>
<dbReference type="InterPro" id="IPR001412">
    <property type="entry name" value="aa-tRNA-synth_I_CS"/>
</dbReference>
<keyword evidence="6 9" id="KW-0648">Protein biosynthesis</keyword>
<dbReference type="SUPFAM" id="SSF50715">
    <property type="entry name" value="Ribosomal protein L25-like"/>
    <property type="match status" value="1"/>
</dbReference>
<dbReference type="FunFam" id="2.40.240.10:FF:000007">
    <property type="entry name" value="Glutamine--tRNA ligase"/>
    <property type="match status" value="1"/>
</dbReference>
<comment type="caution">
    <text evidence="14">The sequence shown here is derived from an EMBL/GenBank/DDBJ whole genome shotgun (WGS) entry which is preliminary data.</text>
</comment>
<dbReference type="GO" id="GO:0006425">
    <property type="term" value="P:glutaminyl-tRNA aminoacylation"/>
    <property type="evidence" value="ECO:0007669"/>
    <property type="project" value="EnsemblFungi"/>
</dbReference>
<evidence type="ECO:0000313" key="14">
    <source>
        <dbReference type="EMBL" id="KKF95540.1"/>
    </source>
</evidence>
<dbReference type="PRINTS" id="PR00987">
    <property type="entry name" value="TRNASYNTHGLU"/>
</dbReference>
<dbReference type="PANTHER" id="PTHR43097:SF4">
    <property type="entry name" value="GLUTAMINE--TRNA LIGASE"/>
    <property type="match status" value="1"/>
</dbReference>
<dbReference type="GO" id="GO:0004819">
    <property type="term" value="F:glutamine-tRNA ligase activity"/>
    <property type="evidence" value="ECO:0007669"/>
    <property type="project" value="UniProtKB-EC"/>
</dbReference>
<dbReference type="Gene3D" id="3.40.50.620">
    <property type="entry name" value="HUPs"/>
    <property type="match status" value="1"/>
</dbReference>
<feature type="compositionally biased region" description="Basic and acidic residues" evidence="10">
    <location>
        <begin position="67"/>
        <end position="87"/>
    </location>
</feature>
<dbReference type="PROSITE" id="PS00178">
    <property type="entry name" value="AA_TRNA_LIGASE_I"/>
    <property type="match status" value="1"/>
</dbReference>
<feature type="domain" description="Glutamyl/glutaminyl-tRNA synthetase class Ib catalytic" evidence="11">
    <location>
        <begin position="116"/>
        <end position="427"/>
    </location>
</feature>
<evidence type="ECO:0000256" key="6">
    <source>
        <dbReference type="ARBA" id="ARBA00022917"/>
    </source>
</evidence>
<dbReference type="GO" id="GO:1990825">
    <property type="term" value="F:sequence-specific mRNA binding"/>
    <property type="evidence" value="ECO:0007669"/>
    <property type="project" value="EnsemblFungi"/>
</dbReference>
<feature type="domain" description="Glutamyl/glutaminyl-tRNA synthetase class Ib anti-codon binding" evidence="12">
    <location>
        <begin position="431"/>
        <end position="531"/>
    </location>
</feature>
<dbReference type="InterPro" id="IPR049437">
    <property type="entry name" value="tRNA-synt_1c_C2"/>
</dbReference>
<dbReference type="GO" id="GO:0005829">
    <property type="term" value="C:cytosol"/>
    <property type="evidence" value="ECO:0007669"/>
    <property type="project" value="EnsemblFungi"/>
</dbReference>
<dbReference type="InterPro" id="IPR000924">
    <property type="entry name" value="Glu/Gln-tRNA-synth"/>
</dbReference>
<dbReference type="InterPro" id="IPR004514">
    <property type="entry name" value="Gln-tRNA-synth"/>
</dbReference>
<name>A0A0F8B531_CERFI</name>
<dbReference type="EC" id="6.1.1.18" evidence="2"/>
<evidence type="ECO:0000256" key="4">
    <source>
        <dbReference type="ARBA" id="ARBA00022741"/>
    </source>
</evidence>
<dbReference type="InterPro" id="IPR020058">
    <property type="entry name" value="Glu/Gln-tRNA-synth_Ib_cat-dom"/>
</dbReference>
<evidence type="ECO:0000256" key="8">
    <source>
        <dbReference type="ARBA" id="ARBA00048270"/>
    </source>
</evidence>
<reference evidence="14 15" key="1">
    <citation type="submission" date="2015-04" db="EMBL/GenBank/DDBJ databases">
        <title>Genome sequence of Ceratocystis platani, a major pathogen of plane trees.</title>
        <authorList>
            <person name="Belbahri L."/>
        </authorList>
    </citation>
    <scope>NUCLEOTIDE SEQUENCE [LARGE SCALE GENOMIC DNA]</scope>
    <source>
        <strain evidence="14 15">CFO</strain>
    </source>
</reference>
<evidence type="ECO:0000259" key="11">
    <source>
        <dbReference type="Pfam" id="PF00749"/>
    </source>
</evidence>
<dbReference type="OrthoDB" id="10250478at2759"/>
<feature type="region of interest" description="Disordered" evidence="10">
    <location>
        <begin position="1"/>
        <end position="23"/>
    </location>
</feature>
<dbReference type="GO" id="GO:0005524">
    <property type="term" value="F:ATP binding"/>
    <property type="evidence" value="ECO:0007669"/>
    <property type="project" value="UniProtKB-KW"/>
</dbReference>
<keyword evidence="7 9" id="KW-0030">Aminoacyl-tRNA synthetase</keyword>
<keyword evidence="5 9" id="KW-0067">ATP-binding</keyword>
<evidence type="ECO:0000313" key="15">
    <source>
        <dbReference type="Proteomes" id="UP000034841"/>
    </source>
</evidence>
<evidence type="ECO:0000259" key="12">
    <source>
        <dbReference type="Pfam" id="PF03950"/>
    </source>
</evidence>
<dbReference type="Pfam" id="PF03950">
    <property type="entry name" value="tRNA-synt_1c_C"/>
    <property type="match status" value="1"/>
</dbReference>
<feature type="compositionally biased region" description="Low complexity" evidence="10">
    <location>
        <begin position="11"/>
        <end position="23"/>
    </location>
</feature>
<comment type="similarity">
    <text evidence="1 9">Belongs to the class-I aminoacyl-tRNA synthetase family.</text>
</comment>
<dbReference type="InterPro" id="IPR020059">
    <property type="entry name" value="Glu/Gln-tRNA-synth_Ib_codon-bd"/>
</dbReference>
<dbReference type="AlphaFoldDB" id="A0A0F8B531"/>
<evidence type="ECO:0000256" key="2">
    <source>
        <dbReference type="ARBA" id="ARBA00012836"/>
    </source>
</evidence>
<evidence type="ECO:0000259" key="13">
    <source>
        <dbReference type="Pfam" id="PF20974"/>
    </source>
</evidence>
<dbReference type="Proteomes" id="UP000034841">
    <property type="component" value="Unassembled WGS sequence"/>
</dbReference>
<evidence type="ECO:0000256" key="7">
    <source>
        <dbReference type="ARBA" id="ARBA00023146"/>
    </source>
</evidence>
<comment type="catalytic activity">
    <reaction evidence="8">
        <text>tRNA(Gln) + L-glutamine + ATP = L-glutaminyl-tRNA(Gln) + AMP + diphosphate</text>
        <dbReference type="Rhea" id="RHEA:20121"/>
        <dbReference type="Rhea" id="RHEA-COMP:9662"/>
        <dbReference type="Rhea" id="RHEA-COMP:9681"/>
        <dbReference type="ChEBI" id="CHEBI:30616"/>
        <dbReference type="ChEBI" id="CHEBI:33019"/>
        <dbReference type="ChEBI" id="CHEBI:58359"/>
        <dbReference type="ChEBI" id="CHEBI:78442"/>
        <dbReference type="ChEBI" id="CHEBI:78521"/>
        <dbReference type="ChEBI" id="CHEBI:456215"/>
        <dbReference type="EC" id="6.1.1.18"/>
    </reaction>
</comment>
<feature type="compositionally biased region" description="Pro residues" evidence="10">
    <location>
        <begin position="1"/>
        <end position="10"/>
    </location>
</feature>
<dbReference type="InterPro" id="IPR020056">
    <property type="entry name" value="Rbsml_bL25/Gln-tRNA_synth_N"/>
</dbReference>
<dbReference type="InterPro" id="IPR011035">
    <property type="entry name" value="Ribosomal_bL25/Gln-tRNA_synth"/>
</dbReference>
<dbReference type="Pfam" id="PF00749">
    <property type="entry name" value="tRNA-synt_1c"/>
    <property type="match status" value="1"/>
</dbReference>
<evidence type="ECO:0000256" key="1">
    <source>
        <dbReference type="ARBA" id="ARBA00005594"/>
    </source>
</evidence>
<keyword evidence="4 9" id="KW-0547">Nucleotide-binding</keyword>
<feature type="region of interest" description="Disordered" evidence="10">
    <location>
        <begin position="35"/>
        <end position="95"/>
    </location>
</feature>
<accession>A0A0F8B531</accession>
<dbReference type="PANTHER" id="PTHR43097">
    <property type="entry name" value="GLUTAMINE-TRNA LIGASE"/>
    <property type="match status" value="1"/>
</dbReference>
<evidence type="ECO:0000256" key="5">
    <source>
        <dbReference type="ARBA" id="ARBA00022840"/>
    </source>
</evidence>
<evidence type="ECO:0000256" key="3">
    <source>
        <dbReference type="ARBA" id="ARBA00022598"/>
    </source>
</evidence>
<feature type="region of interest" description="Disordered" evidence="10">
    <location>
        <begin position="602"/>
        <end position="621"/>
    </location>
</feature>
<dbReference type="GO" id="GO:0005739">
    <property type="term" value="C:mitochondrion"/>
    <property type="evidence" value="ECO:0007669"/>
    <property type="project" value="EnsemblFungi"/>
</dbReference>
<dbReference type="FunFam" id="3.40.50.620:FF:000183">
    <property type="entry name" value="Glutaminyl-tRNA synthetase"/>
    <property type="match status" value="1"/>
</dbReference>
<dbReference type="Gene3D" id="2.40.240.10">
    <property type="entry name" value="Ribosomal Protein L25, Chain P"/>
    <property type="match status" value="2"/>
</dbReference>
<dbReference type="SUPFAM" id="SSF52374">
    <property type="entry name" value="Nucleotidylyl transferase"/>
    <property type="match status" value="1"/>
</dbReference>
<dbReference type="NCBIfam" id="TIGR00440">
    <property type="entry name" value="glnS"/>
    <property type="match status" value="1"/>
</dbReference>
<keyword evidence="15" id="KW-1185">Reference proteome</keyword>
<dbReference type="FunFam" id="2.40.240.10:FF:000015">
    <property type="entry name" value="Glutaminyl-tRNA synthetase"/>
    <property type="match status" value="1"/>
</dbReference>
<dbReference type="InterPro" id="IPR050132">
    <property type="entry name" value="Gln/Glu-tRNA_Ligase"/>
</dbReference>
<dbReference type="EMBL" id="LBBL01000089">
    <property type="protein sequence ID" value="KKF95540.1"/>
    <property type="molecule type" value="Genomic_DNA"/>
</dbReference>